<dbReference type="Proteomes" id="UP001193501">
    <property type="component" value="Unassembled WGS sequence"/>
</dbReference>
<evidence type="ECO:0000313" key="4">
    <source>
        <dbReference type="Proteomes" id="UP001193501"/>
    </source>
</evidence>
<reference evidence="3" key="1">
    <citation type="submission" date="2020-01" db="EMBL/GenBank/DDBJ databases">
        <authorList>
            <person name="Chen W.-M."/>
        </authorList>
    </citation>
    <scope>NUCLEOTIDE SEQUENCE</scope>
    <source>
        <strain evidence="3">CYK-10</strain>
    </source>
</reference>
<evidence type="ECO:0000259" key="2">
    <source>
        <dbReference type="Pfam" id="PF11127"/>
    </source>
</evidence>
<evidence type="ECO:0000256" key="1">
    <source>
        <dbReference type="SAM" id="Phobius"/>
    </source>
</evidence>
<protein>
    <submittedName>
        <fullName evidence="3">DUF2892 domain-containing protein</fullName>
    </submittedName>
</protein>
<dbReference type="AlphaFoldDB" id="A0AAE4YGZ5"/>
<gene>
    <name evidence="3" type="ORF">GV832_20495</name>
</gene>
<dbReference type="EMBL" id="JAABNR010000042">
    <property type="protein sequence ID" value="NBZ89969.1"/>
    <property type="molecule type" value="Genomic_DNA"/>
</dbReference>
<accession>A0AAE4YGZ5</accession>
<dbReference type="RefSeq" id="WP_168776758.1">
    <property type="nucleotide sequence ID" value="NZ_JAABNR010000042.1"/>
</dbReference>
<evidence type="ECO:0000313" key="3">
    <source>
        <dbReference type="EMBL" id="NBZ89969.1"/>
    </source>
</evidence>
<keyword evidence="1" id="KW-0812">Transmembrane</keyword>
<feature type="transmembrane region" description="Helical" evidence="1">
    <location>
        <begin position="12"/>
        <end position="27"/>
    </location>
</feature>
<feature type="transmembrane region" description="Helical" evidence="1">
    <location>
        <begin position="39"/>
        <end position="59"/>
    </location>
</feature>
<dbReference type="InterPro" id="IPR021309">
    <property type="entry name" value="YgaP-like_TM"/>
</dbReference>
<keyword evidence="1" id="KW-1133">Transmembrane helix</keyword>
<organism evidence="3 4">
    <name type="scientific">Stagnihabitans tardus</name>
    <dbReference type="NCBI Taxonomy" id="2699202"/>
    <lineage>
        <taxon>Bacteria</taxon>
        <taxon>Pseudomonadati</taxon>
        <taxon>Pseudomonadota</taxon>
        <taxon>Alphaproteobacteria</taxon>
        <taxon>Rhodobacterales</taxon>
        <taxon>Paracoccaceae</taxon>
        <taxon>Stagnihabitans</taxon>
    </lineage>
</organism>
<proteinExistence type="predicted"/>
<comment type="caution">
    <text evidence="3">The sequence shown here is derived from an EMBL/GenBank/DDBJ whole genome shotgun (WGS) entry which is preliminary data.</text>
</comment>
<keyword evidence="4" id="KW-1185">Reference proteome</keyword>
<name>A0AAE4YGZ5_9RHOB</name>
<keyword evidence="1" id="KW-0472">Membrane</keyword>
<feature type="domain" description="Inner membrane protein YgaP-like transmembrane" evidence="2">
    <location>
        <begin position="3"/>
        <end position="67"/>
    </location>
</feature>
<dbReference type="Pfam" id="PF11127">
    <property type="entry name" value="YgaP-like_TM"/>
    <property type="match status" value="1"/>
</dbReference>
<sequence>MFAKNEGSLDRLLRIGLGLALLVWFFLDQGTGALHWAKLIGIVPLATGLIGSCPLYSILGVSTCPMKG</sequence>